<dbReference type="Proteomes" id="UP000593580">
    <property type="component" value="Chromosome"/>
</dbReference>
<organism evidence="2 3">
    <name type="scientific">Sulfurimonas paralvinellae</name>
    <dbReference type="NCBI Taxonomy" id="317658"/>
    <lineage>
        <taxon>Bacteria</taxon>
        <taxon>Pseudomonadati</taxon>
        <taxon>Campylobacterota</taxon>
        <taxon>Epsilonproteobacteria</taxon>
        <taxon>Campylobacterales</taxon>
        <taxon>Sulfurimonadaceae</taxon>
        <taxon>Sulfurimonas</taxon>
    </lineage>
</organism>
<evidence type="ECO:0000313" key="2">
    <source>
        <dbReference type="EMBL" id="QOP46350.1"/>
    </source>
</evidence>
<evidence type="ECO:0000313" key="3">
    <source>
        <dbReference type="Proteomes" id="UP000593580"/>
    </source>
</evidence>
<accession>A0A7M1B9F7</accession>
<evidence type="ECO:0000256" key="1">
    <source>
        <dbReference type="SAM" id="Phobius"/>
    </source>
</evidence>
<protein>
    <recommendedName>
        <fullName evidence="4">Type II secretion system protein</fullName>
    </recommendedName>
</protein>
<name>A0A7M1B9F7_9BACT</name>
<proteinExistence type="predicted"/>
<dbReference type="KEGG" id="spal:FM071_08630"/>
<evidence type="ECO:0008006" key="4">
    <source>
        <dbReference type="Google" id="ProtNLM"/>
    </source>
</evidence>
<keyword evidence="1" id="KW-0812">Transmembrane</keyword>
<keyword evidence="1" id="KW-0472">Membrane</keyword>
<dbReference type="AlphaFoldDB" id="A0A7M1B9F7"/>
<gene>
    <name evidence="2" type="ORF">FM071_08630</name>
</gene>
<sequence>MQRKNSFLRHSAHKRRSGIAMIMAIMVIVIIATIMALALALTSQTTKRTTDIYLHEQASLYSKAAAELALLNIAKNGCSNNYNHTFGDAGEIKYDANVTMQYIYTVPIGGCTQYITIHTPEESGSVMMDIAVTLHDPSITSEPIRYFRRTIQKL</sequence>
<reference evidence="2 3" key="1">
    <citation type="submission" date="2019-07" db="EMBL/GenBank/DDBJ databases">
        <title>Sulfurimonas paralvinellae sp. nov., a novel mesophilic, hydrogen- and sulfur-oxidizing chemolithoautotroph within the Epsilonproteo- bacteria isolated from a deep-sea hydrothermal vent polychaete nest, reclassification of Thiomicrospira denitrificans as Sulfurimonas denitrificans comb. nov. and emended description of the genus Sulfurimonas.</title>
        <authorList>
            <person name="Wang S."/>
            <person name="Jiang L."/>
            <person name="Shao Z."/>
        </authorList>
    </citation>
    <scope>NUCLEOTIDE SEQUENCE [LARGE SCALE GENOMIC DNA]</scope>
    <source>
        <strain evidence="2 3">GO25</strain>
    </source>
</reference>
<keyword evidence="1" id="KW-1133">Transmembrane helix</keyword>
<feature type="transmembrane region" description="Helical" evidence="1">
    <location>
        <begin position="20"/>
        <end position="41"/>
    </location>
</feature>
<dbReference type="EMBL" id="CP041406">
    <property type="protein sequence ID" value="QOP46350.1"/>
    <property type="molecule type" value="Genomic_DNA"/>
</dbReference>
<keyword evidence="3" id="KW-1185">Reference proteome</keyword>
<dbReference type="RefSeq" id="WP_193110609.1">
    <property type="nucleotide sequence ID" value="NZ_CP041406.1"/>
</dbReference>